<dbReference type="FunFam" id="1.20.120.1630:FF:000014">
    <property type="entry name" value="Steroid 5-alpha reductase, putative"/>
    <property type="match status" value="1"/>
</dbReference>
<dbReference type="Proteomes" id="UP000095606">
    <property type="component" value="Unassembled WGS sequence"/>
</dbReference>
<dbReference type="EMBL" id="CP103141">
    <property type="protein sequence ID" value="UVQ74681.1"/>
    <property type="molecule type" value="Genomic_DNA"/>
</dbReference>
<keyword evidence="9" id="KW-0560">Oxidoreductase</keyword>
<dbReference type="Pfam" id="PF02544">
    <property type="entry name" value="Steroid_dh"/>
    <property type="match status" value="1"/>
</dbReference>
<organism evidence="19 21">
    <name type="scientific">Bacteroides faecis</name>
    <dbReference type="NCBI Taxonomy" id="674529"/>
    <lineage>
        <taxon>Bacteria</taxon>
        <taxon>Pseudomonadati</taxon>
        <taxon>Bacteroidota</taxon>
        <taxon>Bacteroidia</taxon>
        <taxon>Bacteroidales</taxon>
        <taxon>Bacteroidaceae</taxon>
        <taxon>Bacteroides</taxon>
    </lineage>
</organism>
<keyword evidence="22" id="KW-1185">Reference proteome</keyword>
<keyword evidence="10" id="KW-0443">Lipid metabolism</keyword>
<dbReference type="GO" id="GO:0030154">
    <property type="term" value="P:cell differentiation"/>
    <property type="evidence" value="ECO:0007669"/>
    <property type="project" value="UniProtKB-KW"/>
</dbReference>
<evidence type="ECO:0000256" key="2">
    <source>
        <dbReference type="ARBA" id="ARBA00004524"/>
    </source>
</evidence>
<dbReference type="Gene3D" id="1.20.120.1630">
    <property type="match status" value="1"/>
</dbReference>
<evidence type="ECO:0000256" key="13">
    <source>
        <dbReference type="ARBA" id="ARBA00039428"/>
    </source>
</evidence>
<dbReference type="EMBL" id="CZAE01000031">
    <property type="protein sequence ID" value="CUQ22976.1"/>
    <property type="molecule type" value="Genomic_DNA"/>
</dbReference>
<keyword evidence="11 17" id="KW-0472">Membrane</keyword>
<feature type="transmembrane region" description="Helical" evidence="17">
    <location>
        <begin position="71"/>
        <end position="91"/>
    </location>
</feature>
<evidence type="ECO:0000256" key="12">
    <source>
        <dbReference type="ARBA" id="ARBA00037789"/>
    </source>
</evidence>
<sequence length="253" mass="29573">MSIAAFNLFLGVMSLIALIVFIALYFVKAGYGIFRTASWGAAISNKLAWVLMEAPVFLVMCWMWMHSERRFDPVILTFFVFFQIHYFQRAFVFPLLLTGKSKMPLAIMSMGILFNLLNGYMQGEWIFYLAAEGMYHSGWFTSAWFITGSLLFFAGMFMNWHSDYIIRHLRKPGDTRHYLPQKGMYRYVTSANYLGEIIEWAGWAILTCSLSGLVFFWWTMANLVPRANAIWHRYREEFGSEVGARKRVFPFIY</sequence>
<keyword evidence="6" id="KW-0492">Microsome</keyword>
<feature type="transmembrane region" description="Helical" evidence="17">
    <location>
        <begin position="6"/>
        <end position="27"/>
    </location>
</feature>
<evidence type="ECO:0000256" key="8">
    <source>
        <dbReference type="ARBA" id="ARBA00022989"/>
    </source>
</evidence>
<keyword evidence="8 17" id="KW-1133">Transmembrane helix</keyword>
<feature type="transmembrane region" description="Helical" evidence="17">
    <location>
        <begin position="141"/>
        <end position="160"/>
    </location>
</feature>
<keyword evidence="3 17" id="KW-0812">Transmembrane</keyword>
<dbReference type="RefSeq" id="WP_055271450.1">
    <property type="nucleotide sequence ID" value="NZ_CAXKYA010000038.1"/>
</dbReference>
<evidence type="ECO:0000256" key="16">
    <source>
        <dbReference type="ARBA" id="ARBA00049166"/>
    </source>
</evidence>
<proteinExistence type="predicted"/>
<name>A0A174UNS0_9BACE</name>
<dbReference type="PANTHER" id="PTHR10556">
    <property type="entry name" value="3-OXO-5-ALPHA-STEROID 4-DEHYDROGENASE"/>
    <property type="match status" value="1"/>
</dbReference>
<evidence type="ECO:0000256" key="17">
    <source>
        <dbReference type="SAM" id="Phobius"/>
    </source>
</evidence>
<comment type="catalytic activity">
    <reaction evidence="16">
        <text>androst-4-ene-3,17-dione + NADPH + H(+) = 5alpha-androstan-3,17-dione + NADP(+)</text>
        <dbReference type="Rhea" id="RHEA:50816"/>
        <dbReference type="ChEBI" id="CHEBI:15378"/>
        <dbReference type="ChEBI" id="CHEBI:15994"/>
        <dbReference type="ChEBI" id="CHEBI:16422"/>
        <dbReference type="ChEBI" id="CHEBI:57783"/>
        <dbReference type="ChEBI" id="CHEBI:58349"/>
    </reaction>
    <physiologicalReaction direction="left-to-right" evidence="16">
        <dbReference type="Rhea" id="RHEA:50817"/>
    </physiologicalReaction>
</comment>
<feature type="transmembrane region" description="Helical" evidence="17">
    <location>
        <begin position="47"/>
        <end position="65"/>
    </location>
</feature>
<keyword evidence="7" id="KW-0521">NADP</keyword>
<dbReference type="InterPro" id="IPR039357">
    <property type="entry name" value="SRD5A/TECR"/>
</dbReference>
<dbReference type="InterPro" id="IPR016636">
    <property type="entry name" value="3-oxo-5-alpha-steroid_4-DH"/>
</dbReference>
<evidence type="ECO:0000256" key="11">
    <source>
        <dbReference type="ARBA" id="ARBA00023136"/>
    </source>
</evidence>
<evidence type="ECO:0000259" key="18">
    <source>
        <dbReference type="Pfam" id="PF02544"/>
    </source>
</evidence>
<feature type="transmembrane region" description="Helical" evidence="17">
    <location>
        <begin position="200"/>
        <end position="218"/>
    </location>
</feature>
<evidence type="ECO:0000256" key="15">
    <source>
        <dbReference type="ARBA" id="ARBA00042579"/>
    </source>
</evidence>
<evidence type="ECO:0000313" key="21">
    <source>
        <dbReference type="Proteomes" id="UP000095606"/>
    </source>
</evidence>
<dbReference type="GO" id="GO:0006694">
    <property type="term" value="P:steroid biosynthetic process"/>
    <property type="evidence" value="ECO:0007669"/>
    <property type="project" value="TreeGrafter"/>
</dbReference>
<evidence type="ECO:0000313" key="20">
    <source>
        <dbReference type="EMBL" id="UVQ74681.1"/>
    </source>
</evidence>
<evidence type="ECO:0000256" key="10">
    <source>
        <dbReference type="ARBA" id="ARBA00023098"/>
    </source>
</evidence>
<comment type="subcellular location">
    <subcellularLocation>
        <location evidence="1">Endoplasmic reticulum membrane</location>
        <topology evidence="1">Multi-pass membrane protein</topology>
    </subcellularLocation>
    <subcellularLocation>
        <location evidence="2">Microsome membrane</location>
    </subcellularLocation>
</comment>
<dbReference type="PIRSF" id="PIRSF015596">
    <property type="entry name" value="5_alpha-SR2"/>
    <property type="match status" value="1"/>
</dbReference>
<keyword evidence="4" id="KW-0221">Differentiation</keyword>
<evidence type="ECO:0000256" key="7">
    <source>
        <dbReference type="ARBA" id="ARBA00022857"/>
    </source>
</evidence>
<evidence type="ECO:0000313" key="22">
    <source>
        <dbReference type="Proteomes" id="UP001060104"/>
    </source>
</evidence>
<evidence type="ECO:0000256" key="4">
    <source>
        <dbReference type="ARBA" id="ARBA00022782"/>
    </source>
</evidence>
<evidence type="ECO:0000256" key="6">
    <source>
        <dbReference type="ARBA" id="ARBA00022848"/>
    </source>
</evidence>
<evidence type="ECO:0000313" key="19">
    <source>
        <dbReference type="EMBL" id="CUQ22976.1"/>
    </source>
</evidence>
<dbReference type="GO" id="GO:0016020">
    <property type="term" value="C:membrane"/>
    <property type="evidence" value="ECO:0007669"/>
    <property type="project" value="InterPro"/>
</dbReference>
<protein>
    <recommendedName>
        <fullName evidence="13">3-oxo-5-alpha-steroid 4-dehydrogenase 1</fullName>
    </recommendedName>
    <alternativeName>
        <fullName evidence="14">SR type 1</fullName>
    </alternativeName>
    <alternativeName>
        <fullName evidence="15">Steroid 5-alpha-reductase 1</fullName>
    </alternativeName>
</protein>
<feature type="domain" description="3-oxo-5-alpha-steroid 4-dehydrogenase C-terminal" evidence="18">
    <location>
        <begin position="102"/>
        <end position="253"/>
    </location>
</feature>
<dbReference type="Proteomes" id="UP001060104">
    <property type="component" value="Chromosome"/>
</dbReference>
<dbReference type="InterPro" id="IPR001104">
    <property type="entry name" value="3-oxo-5_a-steroid_4-DH_C"/>
</dbReference>
<comment type="function">
    <text evidence="12">Converts testosterone into 5-alpha-dihydrotestosterone and progesterone or corticosterone into their corresponding 5-alpha-3-oxosteroids. It plays a central role in sexual differentiation and androgen physiology.</text>
</comment>
<keyword evidence="5" id="KW-0256">Endoplasmic reticulum</keyword>
<dbReference type="GeneID" id="69592034"/>
<evidence type="ECO:0000256" key="14">
    <source>
        <dbReference type="ARBA" id="ARBA00041664"/>
    </source>
</evidence>
<dbReference type="PROSITE" id="PS50244">
    <property type="entry name" value="S5A_REDUCTASE"/>
    <property type="match status" value="1"/>
</dbReference>
<reference evidence="19 21" key="1">
    <citation type="submission" date="2015-09" db="EMBL/GenBank/DDBJ databases">
        <authorList>
            <consortium name="Pathogen Informatics"/>
        </authorList>
    </citation>
    <scope>NUCLEOTIDE SEQUENCE [LARGE SCALE GENOMIC DNA]</scope>
    <source>
        <strain evidence="19 21">2789STDY5834846</strain>
    </source>
</reference>
<feature type="transmembrane region" description="Helical" evidence="17">
    <location>
        <begin position="103"/>
        <end position="121"/>
    </location>
</feature>
<gene>
    <name evidence="19" type="ORF">ERS852461_04644</name>
    <name evidence="20" type="ORF">NXY30_27755</name>
</gene>
<evidence type="ECO:0000256" key="3">
    <source>
        <dbReference type="ARBA" id="ARBA00022692"/>
    </source>
</evidence>
<evidence type="ECO:0000256" key="9">
    <source>
        <dbReference type="ARBA" id="ARBA00023002"/>
    </source>
</evidence>
<dbReference type="PANTHER" id="PTHR10556:SF57">
    <property type="entry name" value="3-OXO-5-ALPHA-STEROID 4-DEHYDROGENASE 1"/>
    <property type="match status" value="1"/>
</dbReference>
<evidence type="ECO:0000256" key="5">
    <source>
        <dbReference type="ARBA" id="ARBA00022824"/>
    </source>
</evidence>
<reference evidence="20" key="2">
    <citation type="submission" date="2022-08" db="EMBL/GenBank/DDBJ databases">
        <title>Genome Sequencing of Bacteroides fragilis Group Isolates with Nanopore Technology.</title>
        <authorList>
            <person name="Tisza M.J."/>
            <person name="Smith D."/>
            <person name="Dekker J.P."/>
        </authorList>
    </citation>
    <scope>NUCLEOTIDE SEQUENCE</scope>
    <source>
        <strain evidence="20">BFG-527</strain>
    </source>
</reference>
<evidence type="ECO:0000256" key="1">
    <source>
        <dbReference type="ARBA" id="ARBA00004477"/>
    </source>
</evidence>
<dbReference type="GO" id="GO:0003865">
    <property type="term" value="F:3-oxo-5-alpha-steroid 4-dehydrogenase activity"/>
    <property type="evidence" value="ECO:0007669"/>
    <property type="project" value="InterPro"/>
</dbReference>
<accession>A0A174UNS0</accession>
<dbReference type="AlphaFoldDB" id="A0A174UNS0"/>